<proteinExistence type="predicted"/>
<accession>A0A0M3HJ70</accession>
<protein>
    <submittedName>
        <fullName evidence="2">Uncharacterized protein</fullName>
    </submittedName>
</protein>
<name>A0A0M3HJ70_ASCLU</name>
<evidence type="ECO:0000313" key="1">
    <source>
        <dbReference type="Proteomes" id="UP000036681"/>
    </source>
</evidence>
<dbReference type="AlphaFoldDB" id="A0A0M3HJ70"/>
<organism evidence="1 2">
    <name type="scientific">Ascaris lumbricoides</name>
    <name type="common">Giant roundworm</name>
    <dbReference type="NCBI Taxonomy" id="6252"/>
    <lineage>
        <taxon>Eukaryota</taxon>
        <taxon>Metazoa</taxon>
        <taxon>Ecdysozoa</taxon>
        <taxon>Nematoda</taxon>
        <taxon>Chromadorea</taxon>
        <taxon>Rhabditida</taxon>
        <taxon>Spirurina</taxon>
        <taxon>Ascaridomorpha</taxon>
        <taxon>Ascaridoidea</taxon>
        <taxon>Ascarididae</taxon>
        <taxon>Ascaris</taxon>
    </lineage>
</organism>
<dbReference type="Proteomes" id="UP000036681">
    <property type="component" value="Unplaced"/>
</dbReference>
<reference evidence="2" key="1">
    <citation type="submission" date="2017-02" db="UniProtKB">
        <authorList>
            <consortium name="WormBaseParasite"/>
        </authorList>
    </citation>
    <scope>IDENTIFICATION</scope>
</reference>
<keyword evidence="1" id="KW-1185">Reference proteome</keyword>
<evidence type="ECO:0000313" key="2">
    <source>
        <dbReference type="WBParaSite" id="ALUE_0000156501-mRNA-1"/>
    </source>
</evidence>
<sequence length="65" mass="6616">MSIYKGIFAGASPYALPDSSTSEDSLDSVSTAIRCNSTAHPSGYLSEGESLLASGSNFPELSIAG</sequence>
<dbReference type="WBParaSite" id="ALUE_0000156501-mRNA-1">
    <property type="protein sequence ID" value="ALUE_0000156501-mRNA-1"/>
    <property type="gene ID" value="ALUE_0000156501"/>
</dbReference>